<name>A0A0F9T2Q5_9ZZZZ</name>
<feature type="compositionally biased region" description="Basic and acidic residues" evidence="1">
    <location>
        <begin position="286"/>
        <end position="297"/>
    </location>
</feature>
<sequence length="393" mass="44950">MTTAKTKKRSRSKGLCFIITGAALTHITRNLACEGRWPEAVRTLVQGLHGMTYELAFRILAGDAKLVGENNSVDLVDDDDQEYRGRLLWFYAGIYRDASRNIYLQPYAFVSGWSAQDLGGAPGGLTNKHRRQAMARRGPLGTSWESADDKLYRSQHYMDDPVNDWAEVLYVDEKYNERCVLLRSVAQPPLWVEPHFDLQSALNAWLKHHELEERSALRGPFWDDAIDERREIREQAQRRREKPDKQTRKEIRKQTAAALATDSPFTPDEAETILEGISGEADVDSVPERGNSEDSKHGYILRDGSFYPCEYMQHRALATRLLKHLHSVETDDPDKEADERGWVKVQIGMLDKMARVMAVRRMTEVQRKTALEWCVAHNAGPEALQELMTPPER</sequence>
<accession>A0A0F9T2Q5</accession>
<reference evidence="2" key="1">
    <citation type="journal article" date="2015" name="Nature">
        <title>Complex archaea that bridge the gap between prokaryotes and eukaryotes.</title>
        <authorList>
            <person name="Spang A."/>
            <person name="Saw J.H."/>
            <person name="Jorgensen S.L."/>
            <person name="Zaremba-Niedzwiedzka K."/>
            <person name="Martijn J."/>
            <person name="Lind A.E."/>
            <person name="van Eijk R."/>
            <person name="Schleper C."/>
            <person name="Guy L."/>
            <person name="Ettema T.J."/>
        </authorList>
    </citation>
    <scope>NUCLEOTIDE SEQUENCE</scope>
</reference>
<comment type="caution">
    <text evidence="2">The sequence shown here is derived from an EMBL/GenBank/DDBJ whole genome shotgun (WGS) entry which is preliminary data.</text>
</comment>
<protein>
    <submittedName>
        <fullName evidence="2">Uncharacterized protein</fullName>
    </submittedName>
</protein>
<evidence type="ECO:0000313" key="2">
    <source>
        <dbReference type="EMBL" id="KKN73519.1"/>
    </source>
</evidence>
<evidence type="ECO:0000256" key="1">
    <source>
        <dbReference type="SAM" id="MobiDB-lite"/>
    </source>
</evidence>
<feature type="compositionally biased region" description="Basic and acidic residues" evidence="1">
    <location>
        <begin position="234"/>
        <end position="253"/>
    </location>
</feature>
<dbReference type="EMBL" id="LAZR01000342">
    <property type="protein sequence ID" value="KKN73519.1"/>
    <property type="molecule type" value="Genomic_DNA"/>
</dbReference>
<organism evidence="2">
    <name type="scientific">marine sediment metagenome</name>
    <dbReference type="NCBI Taxonomy" id="412755"/>
    <lineage>
        <taxon>unclassified sequences</taxon>
        <taxon>metagenomes</taxon>
        <taxon>ecological metagenomes</taxon>
    </lineage>
</organism>
<gene>
    <name evidence="2" type="ORF">LCGC14_0399610</name>
</gene>
<proteinExistence type="predicted"/>
<feature type="region of interest" description="Disordered" evidence="1">
    <location>
        <begin position="234"/>
        <end position="297"/>
    </location>
</feature>
<dbReference type="AlphaFoldDB" id="A0A0F9T2Q5"/>